<comment type="caution">
    <text evidence="1">The sequence shown here is derived from an EMBL/GenBank/DDBJ whole genome shotgun (WGS) entry which is preliminary data.</text>
</comment>
<organism evidence="1 2">
    <name type="scientific">Lindgomyces ingoldianus</name>
    <dbReference type="NCBI Taxonomy" id="673940"/>
    <lineage>
        <taxon>Eukaryota</taxon>
        <taxon>Fungi</taxon>
        <taxon>Dikarya</taxon>
        <taxon>Ascomycota</taxon>
        <taxon>Pezizomycotina</taxon>
        <taxon>Dothideomycetes</taxon>
        <taxon>Pleosporomycetidae</taxon>
        <taxon>Pleosporales</taxon>
        <taxon>Lindgomycetaceae</taxon>
        <taxon>Lindgomyces</taxon>
    </lineage>
</organism>
<evidence type="ECO:0000313" key="2">
    <source>
        <dbReference type="Proteomes" id="UP000799755"/>
    </source>
</evidence>
<reference evidence="1" key="1">
    <citation type="journal article" date="2020" name="Stud. Mycol.">
        <title>101 Dothideomycetes genomes: a test case for predicting lifestyles and emergence of pathogens.</title>
        <authorList>
            <person name="Haridas S."/>
            <person name="Albert R."/>
            <person name="Binder M."/>
            <person name="Bloem J."/>
            <person name="Labutti K."/>
            <person name="Salamov A."/>
            <person name="Andreopoulos B."/>
            <person name="Baker S."/>
            <person name="Barry K."/>
            <person name="Bills G."/>
            <person name="Bluhm B."/>
            <person name="Cannon C."/>
            <person name="Castanera R."/>
            <person name="Culley D."/>
            <person name="Daum C."/>
            <person name="Ezra D."/>
            <person name="Gonzalez J."/>
            <person name="Henrissat B."/>
            <person name="Kuo A."/>
            <person name="Liang C."/>
            <person name="Lipzen A."/>
            <person name="Lutzoni F."/>
            <person name="Magnuson J."/>
            <person name="Mondo S."/>
            <person name="Nolan M."/>
            <person name="Ohm R."/>
            <person name="Pangilinan J."/>
            <person name="Park H.-J."/>
            <person name="Ramirez L."/>
            <person name="Alfaro M."/>
            <person name="Sun H."/>
            <person name="Tritt A."/>
            <person name="Yoshinaga Y."/>
            <person name="Zwiers L.-H."/>
            <person name="Turgeon B."/>
            <person name="Goodwin S."/>
            <person name="Spatafora J."/>
            <person name="Crous P."/>
            <person name="Grigoriev I."/>
        </authorList>
    </citation>
    <scope>NUCLEOTIDE SEQUENCE</scope>
    <source>
        <strain evidence="1">ATCC 200398</strain>
    </source>
</reference>
<name>A0ACB6REC1_9PLEO</name>
<dbReference type="Proteomes" id="UP000799755">
    <property type="component" value="Unassembled WGS sequence"/>
</dbReference>
<sequence length="134" mass="14630">MDPTKHNAAALHARVDKICNALIGHFANVAGAVKEDDPKTKEDPKENDYSSTAQKELTINEEIASFIRAGQDLSVLIRELQEVWLFGGLDTLIHEAHTDEAKAFRIATLMEELAKGTAKPKDVEKGMGKQAGFG</sequence>
<evidence type="ECO:0000313" key="1">
    <source>
        <dbReference type="EMBL" id="KAF2477609.1"/>
    </source>
</evidence>
<accession>A0ACB6REC1</accession>
<proteinExistence type="predicted"/>
<protein>
    <submittedName>
        <fullName evidence="1">Uncharacterized protein</fullName>
    </submittedName>
</protein>
<dbReference type="EMBL" id="MU003492">
    <property type="protein sequence ID" value="KAF2477609.1"/>
    <property type="molecule type" value="Genomic_DNA"/>
</dbReference>
<keyword evidence="2" id="KW-1185">Reference proteome</keyword>
<gene>
    <name evidence="1" type="ORF">BDR25DRAFT_2443</name>
</gene>